<organism evidence="1">
    <name type="scientific">Anoplophora glabripennis</name>
    <name type="common">Asian longhorn beetle</name>
    <name type="synonym">Anoplophora nobilis</name>
    <dbReference type="NCBI Taxonomy" id="217634"/>
    <lineage>
        <taxon>Eukaryota</taxon>
        <taxon>Metazoa</taxon>
        <taxon>Ecdysozoa</taxon>
        <taxon>Arthropoda</taxon>
        <taxon>Hexapoda</taxon>
        <taxon>Insecta</taxon>
        <taxon>Pterygota</taxon>
        <taxon>Neoptera</taxon>
        <taxon>Endopterygota</taxon>
        <taxon>Coleoptera</taxon>
        <taxon>Polyphaga</taxon>
        <taxon>Cucujiformia</taxon>
        <taxon>Chrysomeloidea</taxon>
        <taxon>Cerambycidae</taxon>
        <taxon>Lamiinae</taxon>
        <taxon>Lamiini</taxon>
        <taxon>Anoplophora</taxon>
    </lineage>
</organism>
<reference evidence="1" key="1">
    <citation type="submission" date="2013-07" db="EMBL/GenBank/DDBJ databases">
        <title>Midgut Transcriptome Profiling of Anoplphora glabripennis, a Lignocellulose Degrading, Wood-Boring Cerambycid.</title>
        <authorList>
            <person name="Scully E.D."/>
            <person name="Hoover K."/>
            <person name="Carlson J.E."/>
            <person name="Tien M."/>
            <person name="Geib S.M."/>
        </authorList>
    </citation>
    <scope>NUCLEOTIDE SEQUENCE</scope>
</reference>
<proteinExistence type="predicted"/>
<accession>V5I8C8</accession>
<name>V5I8C8_ANOGL</name>
<sequence>MHAVENADGTIAFDERRLLAEHGDNMREVFKTVQERLATFYGESALSLQVGQTVWKKNYTLSDKADYYAAKLAPKFIKCTVVRKISTNVYELVNIETRRSLGNVHIKDIKIY</sequence>
<evidence type="ECO:0000313" key="1">
    <source>
        <dbReference type="EMBL" id="JAB63556.1"/>
    </source>
</evidence>
<dbReference type="EMBL" id="GALX01004910">
    <property type="protein sequence ID" value="JAB63556.1"/>
    <property type="molecule type" value="Transcribed_RNA"/>
</dbReference>
<protein>
    <submittedName>
        <fullName evidence="1">Uncharacterized protein</fullName>
    </submittedName>
</protein>
<dbReference type="AlphaFoldDB" id="V5I8C8"/>